<protein>
    <submittedName>
        <fullName evidence="2">Pyridoxamine 5-phosphate oxidase</fullName>
    </submittedName>
</protein>
<name>A0ABX6N8Q8_9BURK</name>
<dbReference type="Proteomes" id="UP000501130">
    <property type="component" value="Chromosome"/>
</dbReference>
<dbReference type="InterPro" id="IPR011576">
    <property type="entry name" value="Pyridox_Oxase_N"/>
</dbReference>
<dbReference type="Pfam" id="PF01243">
    <property type="entry name" value="PNPOx_N"/>
    <property type="match status" value="1"/>
</dbReference>
<gene>
    <name evidence="2" type="ORF">HKT17_09785</name>
</gene>
<sequence length="194" mass="22309">MGNAFAEIAFTQGVRELQIQAGSRERYAAMDQSANRRDKLTERETTFIESRDHFFQASVSETGWPYVQHRGGPAGFLKVLDERTLGFADYRGNVQYVSVGNLSHDNRVALILMDYANQRRLKLLGRVRFIDRDTEPDLIERLVTPGYKAIVERGFIISVEAFDWNCPQHITPRFTLAEIDEMTAPLRAQLRRNE</sequence>
<dbReference type="Gene3D" id="2.30.110.10">
    <property type="entry name" value="Electron Transport, Fmn-binding Protein, Chain A"/>
    <property type="match status" value="1"/>
</dbReference>
<keyword evidence="3" id="KW-1185">Reference proteome</keyword>
<reference evidence="2 3" key="1">
    <citation type="submission" date="2020-05" db="EMBL/GenBank/DDBJ databases">
        <title>Compete genome of Limnobacter sp. SAORIC-580.</title>
        <authorList>
            <person name="Song J."/>
            <person name="Cho J.-C."/>
        </authorList>
    </citation>
    <scope>NUCLEOTIDE SEQUENCE [LARGE SCALE GENOMIC DNA]</scope>
    <source>
        <strain evidence="2 3">SAORIC-580</strain>
    </source>
</reference>
<evidence type="ECO:0000313" key="3">
    <source>
        <dbReference type="Proteomes" id="UP000501130"/>
    </source>
</evidence>
<evidence type="ECO:0000259" key="1">
    <source>
        <dbReference type="Pfam" id="PF01243"/>
    </source>
</evidence>
<dbReference type="PANTHER" id="PTHR42815:SF2">
    <property type="entry name" value="FAD-BINDING, PUTATIVE (AFU_ORTHOLOGUE AFUA_6G07600)-RELATED"/>
    <property type="match status" value="1"/>
</dbReference>
<dbReference type="InterPro" id="IPR012349">
    <property type="entry name" value="Split_barrel_FMN-bd"/>
</dbReference>
<dbReference type="EMBL" id="CP053084">
    <property type="protein sequence ID" value="QJR29972.1"/>
    <property type="molecule type" value="Genomic_DNA"/>
</dbReference>
<dbReference type="SUPFAM" id="SSF50475">
    <property type="entry name" value="FMN-binding split barrel"/>
    <property type="match status" value="1"/>
</dbReference>
<dbReference type="RefSeq" id="WP_171099681.1">
    <property type="nucleotide sequence ID" value="NZ_CP053084.1"/>
</dbReference>
<dbReference type="PANTHER" id="PTHR42815">
    <property type="entry name" value="FAD-BINDING, PUTATIVE (AFU_ORTHOLOGUE AFUA_6G07600)-RELATED"/>
    <property type="match status" value="1"/>
</dbReference>
<proteinExistence type="predicted"/>
<accession>A0ABX6N8Q8</accession>
<organism evidence="2 3">
    <name type="scientific">Limnobacter profundi</name>
    <dbReference type="NCBI Taxonomy" id="2732163"/>
    <lineage>
        <taxon>Bacteria</taxon>
        <taxon>Pseudomonadati</taxon>
        <taxon>Pseudomonadota</taxon>
        <taxon>Betaproteobacteria</taxon>
        <taxon>Burkholderiales</taxon>
        <taxon>Burkholderiaceae</taxon>
        <taxon>Limnobacter</taxon>
    </lineage>
</organism>
<feature type="domain" description="Pyridoxamine 5'-phosphate oxidase N-terminal" evidence="1">
    <location>
        <begin position="41"/>
        <end position="135"/>
    </location>
</feature>
<evidence type="ECO:0000313" key="2">
    <source>
        <dbReference type="EMBL" id="QJR29972.1"/>
    </source>
</evidence>